<feature type="compositionally biased region" description="Low complexity" evidence="1">
    <location>
        <begin position="50"/>
        <end position="65"/>
    </location>
</feature>
<evidence type="ECO:0000313" key="2">
    <source>
        <dbReference type="EMBL" id="AXI71003.1"/>
    </source>
</evidence>
<dbReference type="AlphaFoldDB" id="A0AAD0VDQ0"/>
<feature type="region of interest" description="Disordered" evidence="1">
    <location>
        <begin position="82"/>
        <end position="137"/>
    </location>
</feature>
<protein>
    <submittedName>
        <fullName evidence="2">Uncharacterized protein</fullName>
    </submittedName>
</protein>
<evidence type="ECO:0000313" key="3">
    <source>
        <dbReference type="Proteomes" id="UP000253779"/>
    </source>
</evidence>
<reference evidence="2 3" key="1">
    <citation type="submission" date="2018-07" db="EMBL/GenBank/DDBJ databases">
        <title>Complete genome sequence of soil actinomycete Streptomyces cavourensis tj430.</title>
        <authorList>
            <person name="Wang P."/>
            <person name="Huang Y."/>
        </authorList>
    </citation>
    <scope>NUCLEOTIDE SEQUENCE [LARGE SCALE GENOMIC DNA]</scope>
    <source>
        <strain evidence="2 3">TJ430</strain>
    </source>
</reference>
<feature type="compositionally biased region" description="Basic residues" evidence="1">
    <location>
        <begin position="126"/>
        <end position="137"/>
    </location>
</feature>
<evidence type="ECO:0000256" key="1">
    <source>
        <dbReference type="SAM" id="MobiDB-lite"/>
    </source>
</evidence>
<feature type="region of interest" description="Disordered" evidence="1">
    <location>
        <begin position="39"/>
        <end position="65"/>
    </location>
</feature>
<gene>
    <name evidence="2" type="ORF">DTW94_06570</name>
</gene>
<accession>A0AAD0VDQ0</accession>
<proteinExistence type="predicted"/>
<sequence>MRRPVRAIARRRNGLGWGLPCSNAVESLGKELPGHFGNAASVRAGRRTAGGSLTTGPSGRRSRSGPLLQSLLQSLFRASAPERGVGPEPVFRGVPVRDRSRGCRSGASSGGRRSGRFGGRFTRTGAIRRSRNGTLRR</sequence>
<organism evidence="2 3">
    <name type="scientific">Streptomyces cavourensis</name>
    <dbReference type="NCBI Taxonomy" id="67258"/>
    <lineage>
        <taxon>Bacteria</taxon>
        <taxon>Bacillati</taxon>
        <taxon>Actinomycetota</taxon>
        <taxon>Actinomycetes</taxon>
        <taxon>Kitasatosporales</taxon>
        <taxon>Streptomycetaceae</taxon>
        <taxon>Streptomyces</taxon>
    </lineage>
</organism>
<dbReference type="Proteomes" id="UP000253779">
    <property type="component" value="Chromosome"/>
</dbReference>
<dbReference type="EMBL" id="CP030930">
    <property type="protein sequence ID" value="AXI71003.1"/>
    <property type="molecule type" value="Genomic_DNA"/>
</dbReference>
<name>A0AAD0VDQ0_9ACTN</name>